<dbReference type="Proteomes" id="UP000076532">
    <property type="component" value="Unassembled WGS sequence"/>
</dbReference>
<feature type="short sequence motif" description="Histidine triad motif" evidence="3">
    <location>
        <begin position="126"/>
        <end position="130"/>
    </location>
</feature>
<dbReference type="GO" id="GO:0000166">
    <property type="term" value="F:nucleotide binding"/>
    <property type="evidence" value="ECO:0007669"/>
    <property type="project" value="UniProtKB-KW"/>
</dbReference>
<dbReference type="PROSITE" id="PS51084">
    <property type="entry name" value="HIT_2"/>
    <property type="match status" value="1"/>
</dbReference>
<accession>A0A166L6N4</accession>
<keyword evidence="2" id="KW-0378">Hydrolase</keyword>
<proteinExistence type="predicted"/>
<dbReference type="Pfam" id="PF11969">
    <property type="entry name" value="DcpS_C"/>
    <property type="match status" value="1"/>
</dbReference>
<dbReference type="PANTHER" id="PTHR12486">
    <property type="entry name" value="APRATAXIN-RELATED"/>
    <property type="match status" value="1"/>
</dbReference>
<dbReference type="InterPro" id="IPR011146">
    <property type="entry name" value="HIT-like"/>
</dbReference>
<dbReference type="InterPro" id="IPR036265">
    <property type="entry name" value="HIT-like_sf"/>
</dbReference>
<keyword evidence="1" id="KW-0547">Nucleotide-binding</keyword>
<gene>
    <name evidence="5" type="ORF">FIBSPDRAFT_859394</name>
</gene>
<protein>
    <submittedName>
        <fullName evidence="5">HIT-like protein</fullName>
    </submittedName>
</protein>
<name>A0A166L6N4_9AGAM</name>
<organism evidence="5 6">
    <name type="scientific">Athelia psychrophila</name>
    <dbReference type="NCBI Taxonomy" id="1759441"/>
    <lineage>
        <taxon>Eukaryota</taxon>
        <taxon>Fungi</taxon>
        <taxon>Dikarya</taxon>
        <taxon>Basidiomycota</taxon>
        <taxon>Agaricomycotina</taxon>
        <taxon>Agaricomycetes</taxon>
        <taxon>Agaricomycetidae</taxon>
        <taxon>Atheliales</taxon>
        <taxon>Atheliaceae</taxon>
        <taxon>Athelia</taxon>
    </lineage>
</organism>
<dbReference type="Gene3D" id="3.30.428.10">
    <property type="entry name" value="HIT-like"/>
    <property type="match status" value="1"/>
</dbReference>
<evidence type="ECO:0000259" key="4">
    <source>
        <dbReference type="PROSITE" id="PS51084"/>
    </source>
</evidence>
<keyword evidence="6" id="KW-1185">Reference proteome</keyword>
<dbReference type="AlphaFoldDB" id="A0A166L6N4"/>
<evidence type="ECO:0000256" key="2">
    <source>
        <dbReference type="ARBA" id="ARBA00022801"/>
    </source>
</evidence>
<feature type="domain" description="HIT" evidence="4">
    <location>
        <begin position="36"/>
        <end position="141"/>
    </location>
</feature>
<evidence type="ECO:0000256" key="1">
    <source>
        <dbReference type="ARBA" id="ARBA00022741"/>
    </source>
</evidence>
<dbReference type="SUPFAM" id="SSF54197">
    <property type="entry name" value="HIT-like"/>
    <property type="match status" value="1"/>
</dbReference>
<dbReference type="GO" id="GO:0016787">
    <property type="term" value="F:hydrolase activity"/>
    <property type="evidence" value="ECO:0007669"/>
    <property type="project" value="UniProtKB-KW"/>
</dbReference>
<evidence type="ECO:0000256" key="3">
    <source>
        <dbReference type="PROSITE-ProRule" id="PRU00464"/>
    </source>
</evidence>
<evidence type="ECO:0000313" key="5">
    <source>
        <dbReference type="EMBL" id="KZP22627.1"/>
    </source>
</evidence>
<dbReference type="EMBL" id="KV417538">
    <property type="protein sequence ID" value="KZP22627.1"/>
    <property type="molecule type" value="Genomic_DNA"/>
</dbReference>
<dbReference type="PANTHER" id="PTHR12486:SF5">
    <property type="entry name" value="ADENOSINE 5'-MONOPHOSPHORAMIDASE HINT3"/>
    <property type="match status" value="1"/>
</dbReference>
<dbReference type="OrthoDB" id="1915375at2759"/>
<sequence>MVSWWSFSCWNSRKPIQLELEDGLTASDKLVPESCAFCNVSKEKGFNVVWEDDSFVAFEDIRPASMYHLQIVPREHIDSVKALGKTDVELVKRMADIAHHILDERNVPMNRRKIGFHIPPYYSVAHLHMHVQGLPYVSITKVLKYPVVGGFGKYQKGFSWFAEAGQTMRILERGGAVKISPS</sequence>
<evidence type="ECO:0000313" key="6">
    <source>
        <dbReference type="Proteomes" id="UP000076532"/>
    </source>
</evidence>
<reference evidence="5 6" key="1">
    <citation type="journal article" date="2016" name="Mol. Biol. Evol.">
        <title>Comparative Genomics of Early-Diverging Mushroom-Forming Fungi Provides Insights into the Origins of Lignocellulose Decay Capabilities.</title>
        <authorList>
            <person name="Nagy L.G."/>
            <person name="Riley R."/>
            <person name="Tritt A."/>
            <person name="Adam C."/>
            <person name="Daum C."/>
            <person name="Floudas D."/>
            <person name="Sun H."/>
            <person name="Yadav J.S."/>
            <person name="Pangilinan J."/>
            <person name="Larsson K.H."/>
            <person name="Matsuura K."/>
            <person name="Barry K."/>
            <person name="Labutti K."/>
            <person name="Kuo R."/>
            <person name="Ohm R.A."/>
            <person name="Bhattacharya S.S."/>
            <person name="Shirouzu T."/>
            <person name="Yoshinaga Y."/>
            <person name="Martin F.M."/>
            <person name="Grigoriev I.V."/>
            <person name="Hibbett D.S."/>
        </authorList>
    </citation>
    <scope>NUCLEOTIDE SEQUENCE [LARGE SCALE GENOMIC DNA]</scope>
    <source>
        <strain evidence="5 6">CBS 109695</strain>
    </source>
</reference>